<name>A0A371PML1_9BACL</name>
<evidence type="ECO:0000313" key="1">
    <source>
        <dbReference type="EMBL" id="REK77027.1"/>
    </source>
</evidence>
<sequence length="67" mass="7911">MMPVMVDMVETEMQATARYKDDRSFAMAHYFRDAHHSGQLLSPAEISVHLQKMIENRYLFEQVLSYD</sequence>
<accession>A0A371PML1</accession>
<protein>
    <submittedName>
        <fullName evidence="1">Uncharacterized protein</fullName>
    </submittedName>
</protein>
<dbReference type="EMBL" id="QUBQ01000001">
    <property type="protein sequence ID" value="REK77027.1"/>
    <property type="molecule type" value="Genomic_DNA"/>
</dbReference>
<dbReference type="AlphaFoldDB" id="A0A371PML1"/>
<organism evidence="1 2">
    <name type="scientific">Paenibacillus paeoniae</name>
    <dbReference type="NCBI Taxonomy" id="2292705"/>
    <lineage>
        <taxon>Bacteria</taxon>
        <taxon>Bacillati</taxon>
        <taxon>Bacillota</taxon>
        <taxon>Bacilli</taxon>
        <taxon>Bacillales</taxon>
        <taxon>Paenibacillaceae</taxon>
        <taxon>Paenibacillus</taxon>
    </lineage>
</organism>
<dbReference type="RefSeq" id="WP_116044353.1">
    <property type="nucleotide sequence ID" value="NZ_QUBQ01000001.1"/>
</dbReference>
<evidence type="ECO:0000313" key="2">
    <source>
        <dbReference type="Proteomes" id="UP000261905"/>
    </source>
</evidence>
<proteinExistence type="predicted"/>
<comment type="caution">
    <text evidence="1">The sequence shown here is derived from an EMBL/GenBank/DDBJ whole genome shotgun (WGS) entry which is preliminary data.</text>
</comment>
<keyword evidence="2" id="KW-1185">Reference proteome</keyword>
<reference evidence="1 2" key="1">
    <citation type="submission" date="2018-08" db="EMBL/GenBank/DDBJ databases">
        <title>Paenibacillus sp. M4BSY-1, whole genome shotgun sequence.</title>
        <authorList>
            <person name="Tuo L."/>
        </authorList>
    </citation>
    <scope>NUCLEOTIDE SEQUENCE [LARGE SCALE GENOMIC DNA]</scope>
    <source>
        <strain evidence="1 2">M4BSY-1</strain>
    </source>
</reference>
<gene>
    <name evidence="1" type="ORF">DX130_08455</name>
</gene>
<dbReference type="Proteomes" id="UP000261905">
    <property type="component" value="Unassembled WGS sequence"/>
</dbReference>